<feature type="compositionally biased region" description="Polar residues" evidence="1">
    <location>
        <begin position="9"/>
        <end position="22"/>
    </location>
</feature>
<dbReference type="AlphaFoldDB" id="A0A1R1Y8A2"/>
<evidence type="ECO:0000313" key="2">
    <source>
        <dbReference type="EMBL" id="OMJ23139.1"/>
    </source>
</evidence>
<dbReference type="EMBL" id="LSSM01002088">
    <property type="protein sequence ID" value="OMJ23139.1"/>
    <property type="molecule type" value="Genomic_DNA"/>
</dbReference>
<reference evidence="3" key="1">
    <citation type="submission" date="2017-01" db="EMBL/GenBank/DDBJ databases">
        <authorList>
            <person name="Wang Y."/>
            <person name="White M."/>
            <person name="Kvist S."/>
            <person name="Moncalvo J.-M."/>
        </authorList>
    </citation>
    <scope>NUCLEOTIDE SEQUENCE [LARGE SCALE GENOMIC DNA]</scope>
    <source>
        <strain evidence="3">ID-206-W2</strain>
    </source>
</reference>
<keyword evidence="3" id="KW-1185">Reference proteome</keyword>
<dbReference type="Proteomes" id="UP000187429">
    <property type="component" value="Unassembled WGS sequence"/>
</dbReference>
<organism evidence="2 3">
    <name type="scientific">Smittium culicis</name>
    <dbReference type="NCBI Taxonomy" id="133412"/>
    <lineage>
        <taxon>Eukaryota</taxon>
        <taxon>Fungi</taxon>
        <taxon>Fungi incertae sedis</taxon>
        <taxon>Zoopagomycota</taxon>
        <taxon>Kickxellomycotina</taxon>
        <taxon>Harpellomycetes</taxon>
        <taxon>Harpellales</taxon>
        <taxon>Legeriomycetaceae</taxon>
        <taxon>Smittium</taxon>
    </lineage>
</organism>
<evidence type="ECO:0000256" key="1">
    <source>
        <dbReference type="SAM" id="MobiDB-lite"/>
    </source>
</evidence>
<evidence type="ECO:0000313" key="3">
    <source>
        <dbReference type="Proteomes" id="UP000187429"/>
    </source>
</evidence>
<accession>A0A1R1Y8A2</accession>
<proteinExistence type="predicted"/>
<name>A0A1R1Y8A2_9FUNG</name>
<protein>
    <submittedName>
        <fullName evidence="2">Uncharacterized protein</fullName>
    </submittedName>
</protein>
<sequence>MLSSKESEISSTHIGSNSSTPKNLDISHFQDPESSLPDAPNSLQLQDIDSFEPRFILGRKNIKLYIIM</sequence>
<feature type="region of interest" description="Disordered" evidence="1">
    <location>
        <begin position="1"/>
        <end position="43"/>
    </location>
</feature>
<gene>
    <name evidence="2" type="ORF">AYI69_g5101</name>
</gene>
<comment type="caution">
    <text evidence="2">The sequence shown here is derived from an EMBL/GenBank/DDBJ whole genome shotgun (WGS) entry which is preliminary data.</text>
</comment>